<reference evidence="7 8" key="1">
    <citation type="journal article" date="2024" name="Insects">
        <title>An Improved Chromosome-Level Genome Assembly of the Firefly Pyrocoelia pectoralis.</title>
        <authorList>
            <person name="Fu X."/>
            <person name="Meyer-Rochow V.B."/>
            <person name="Ballantyne L."/>
            <person name="Zhu X."/>
        </authorList>
    </citation>
    <scope>NUCLEOTIDE SEQUENCE [LARGE SCALE GENOMIC DNA]</scope>
    <source>
        <strain evidence="7">XCY_ONT2</strain>
    </source>
</reference>
<proteinExistence type="predicted"/>
<feature type="domain" description="Myb-like" evidence="6">
    <location>
        <begin position="4"/>
        <end position="75"/>
    </location>
</feature>
<accession>A0AAN7VGV5</accession>
<evidence type="ECO:0000259" key="6">
    <source>
        <dbReference type="SMART" id="SM00717"/>
    </source>
</evidence>
<sequence>MDKKRVNYSSEEKNLLTSLVHKYKDVVENKITNSASNQQKEKAWDVIATEFNSRGVNVTREVDSLRKQWVNIKHDIKKKAAKGKQELYRTGGGPPTNIIIDGPEELVLDVVSAKIISGMYNKFDGDRIITCNDLSTKPDAFQDDVEDVVIHEPQSSTSTTMTASNGNERITQEQDLGKTPKGKPNWAKKRRPKVCELSDIEKAKLEILQSQKQLVDEERQYKTTLYEMEVEHKHKLYKLELEIEKKNLTNCKICN</sequence>
<evidence type="ECO:0000313" key="8">
    <source>
        <dbReference type="Proteomes" id="UP001329430"/>
    </source>
</evidence>
<comment type="function">
    <text evidence="5">Involved in transvection phenomena (= synapsis-dependent gene expression), where the synaptic pairing of chromosomes carrying genes with which zeste interacts influences the expression of these genes. Zeste binds to DNA and stimulates transcription from a nearby promoter.</text>
</comment>
<evidence type="ECO:0000256" key="1">
    <source>
        <dbReference type="ARBA" id="ARBA00011764"/>
    </source>
</evidence>
<dbReference type="PANTHER" id="PTHR21411:SF0">
    <property type="entry name" value="REGULATORY PROTEIN ZESTE"/>
    <property type="match status" value="1"/>
</dbReference>
<keyword evidence="3" id="KW-0805">Transcription regulation</keyword>
<keyword evidence="8" id="KW-1185">Reference proteome</keyword>
<evidence type="ECO:0000256" key="5">
    <source>
        <dbReference type="ARBA" id="ARBA00025466"/>
    </source>
</evidence>
<protein>
    <recommendedName>
        <fullName evidence="2">Regulatory protein zeste</fullName>
    </recommendedName>
</protein>
<dbReference type="InterPro" id="IPR028002">
    <property type="entry name" value="Myb_DNA-bind_5"/>
</dbReference>
<evidence type="ECO:0000313" key="7">
    <source>
        <dbReference type="EMBL" id="KAK5648015.1"/>
    </source>
</evidence>
<comment type="subunit">
    <text evidence="1">Self-associates forming complexes of several hundred monomers.</text>
</comment>
<dbReference type="PANTHER" id="PTHR21411">
    <property type="entry name" value="APONTIC"/>
    <property type="match status" value="1"/>
</dbReference>
<dbReference type="Gene3D" id="1.10.10.60">
    <property type="entry name" value="Homeodomain-like"/>
    <property type="match status" value="1"/>
</dbReference>
<organism evidence="7 8">
    <name type="scientific">Pyrocoelia pectoralis</name>
    <dbReference type="NCBI Taxonomy" id="417401"/>
    <lineage>
        <taxon>Eukaryota</taxon>
        <taxon>Metazoa</taxon>
        <taxon>Ecdysozoa</taxon>
        <taxon>Arthropoda</taxon>
        <taxon>Hexapoda</taxon>
        <taxon>Insecta</taxon>
        <taxon>Pterygota</taxon>
        <taxon>Neoptera</taxon>
        <taxon>Endopterygota</taxon>
        <taxon>Coleoptera</taxon>
        <taxon>Polyphaga</taxon>
        <taxon>Elateriformia</taxon>
        <taxon>Elateroidea</taxon>
        <taxon>Lampyridae</taxon>
        <taxon>Lampyrinae</taxon>
        <taxon>Pyrocoelia</taxon>
    </lineage>
</organism>
<dbReference type="EMBL" id="JAVRBK010000002">
    <property type="protein sequence ID" value="KAK5648015.1"/>
    <property type="molecule type" value="Genomic_DNA"/>
</dbReference>
<evidence type="ECO:0000256" key="3">
    <source>
        <dbReference type="ARBA" id="ARBA00023015"/>
    </source>
</evidence>
<gene>
    <name evidence="7" type="ORF">RI129_002907</name>
</gene>
<name>A0AAN7VGV5_9COLE</name>
<keyword evidence="4" id="KW-0804">Transcription</keyword>
<evidence type="ECO:0000256" key="4">
    <source>
        <dbReference type="ARBA" id="ARBA00023163"/>
    </source>
</evidence>
<comment type="caution">
    <text evidence="7">The sequence shown here is derived from an EMBL/GenBank/DDBJ whole genome shotgun (WGS) entry which is preliminary data.</text>
</comment>
<dbReference type="Proteomes" id="UP001329430">
    <property type="component" value="Chromosome 2"/>
</dbReference>
<dbReference type="AlphaFoldDB" id="A0AAN7VGV5"/>
<dbReference type="SMART" id="SM00717">
    <property type="entry name" value="SANT"/>
    <property type="match status" value="1"/>
</dbReference>
<dbReference type="Pfam" id="PF13873">
    <property type="entry name" value="Myb_DNA-bind_5"/>
    <property type="match status" value="1"/>
</dbReference>
<dbReference type="InterPro" id="IPR001005">
    <property type="entry name" value="SANT/Myb"/>
</dbReference>
<evidence type="ECO:0000256" key="2">
    <source>
        <dbReference type="ARBA" id="ARBA00016807"/>
    </source>
</evidence>